<dbReference type="SFLD" id="SFLDS00001">
    <property type="entry name" value="Enolase"/>
    <property type="match status" value="1"/>
</dbReference>
<reference evidence="3 4" key="1">
    <citation type="journal article" date="2010" name="Appl. Environ. Microbiol.">
        <title>The genome sequence of the crenarchaeon Acidilobus saccharovorans supports a new order, Acidilobales, and suggests an important ecological role in terrestrial acidic hot springs.</title>
        <authorList>
            <person name="Mardanov A.V."/>
            <person name="Svetlitchnyi V.A."/>
            <person name="Beletsky A.V."/>
            <person name="Prokofeva M.I."/>
            <person name="Bonch-Osmolovskaya E.A."/>
            <person name="Ravin N.V."/>
            <person name="Skryabin K.G."/>
        </authorList>
    </citation>
    <scope>NUCLEOTIDE SEQUENCE [LARGE SCALE GENOMIC DNA]</scope>
    <source>
        <strain evidence="4">DSM 16705 / JCM 18335 / VKM B-2471 / 345-15</strain>
    </source>
</reference>
<evidence type="ECO:0000259" key="2">
    <source>
        <dbReference type="SMART" id="SM00922"/>
    </source>
</evidence>
<dbReference type="CDD" id="cd03316">
    <property type="entry name" value="MR_like"/>
    <property type="match status" value="1"/>
</dbReference>
<gene>
    <name evidence="3" type="ordered locus">ASAC_0927</name>
</gene>
<dbReference type="InterPro" id="IPR029017">
    <property type="entry name" value="Enolase-like_N"/>
</dbReference>
<dbReference type="SUPFAM" id="SSF51604">
    <property type="entry name" value="Enolase C-terminal domain-like"/>
    <property type="match status" value="1"/>
</dbReference>
<feature type="domain" description="Mandelate racemase/muconate lactonizing enzyme C-terminal" evidence="2">
    <location>
        <begin position="171"/>
        <end position="289"/>
    </location>
</feature>
<keyword evidence="4" id="KW-1185">Reference proteome</keyword>
<dbReference type="InterPro" id="IPR034593">
    <property type="entry name" value="DgoD-like"/>
</dbReference>
<dbReference type="InterPro" id="IPR013341">
    <property type="entry name" value="Mandelate_racemase_N_dom"/>
</dbReference>
<dbReference type="SUPFAM" id="SSF54826">
    <property type="entry name" value="Enolase N-terminal domain-like"/>
    <property type="match status" value="1"/>
</dbReference>
<dbReference type="SMART" id="SM00922">
    <property type="entry name" value="MR_MLE"/>
    <property type="match status" value="1"/>
</dbReference>
<dbReference type="Pfam" id="PF13378">
    <property type="entry name" value="MR_MLE_C"/>
    <property type="match status" value="1"/>
</dbReference>
<dbReference type="PANTHER" id="PTHR48080">
    <property type="entry name" value="D-GALACTONATE DEHYDRATASE-RELATED"/>
    <property type="match status" value="1"/>
</dbReference>
<organism evidence="3 4">
    <name type="scientific">Acidilobus saccharovorans (strain DSM 16705 / JCM 18335 / VKM B-2471 / 345-15)</name>
    <dbReference type="NCBI Taxonomy" id="666510"/>
    <lineage>
        <taxon>Archaea</taxon>
        <taxon>Thermoproteota</taxon>
        <taxon>Thermoprotei</taxon>
        <taxon>Acidilobales</taxon>
        <taxon>Acidilobaceae</taxon>
        <taxon>Acidilobus</taxon>
    </lineage>
</organism>
<dbReference type="InterPro" id="IPR013342">
    <property type="entry name" value="Mandelate_racemase_C"/>
</dbReference>
<dbReference type="GeneID" id="9499167"/>
<dbReference type="EMBL" id="CP001742">
    <property type="protein sequence ID" value="ADL19333.1"/>
    <property type="molecule type" value="Genomic_DNA"/>
</dbReference>
<dbReference type="Gene3D" id="3.30.390.10">
    <property type="entry name" value="Enolase-like, N-terminal domain"/>
    <property type="match status" value="1"/>
</dbReference>
<protein>
    <submittedName>
        <fullName evidence="3">Gluconate dehydratase (GAD)</fullName>
    </submittedName>
</protein>
<dbReference type="AlphaFoldDB" id="D9Q1Z5"/>
<dbReference type="PANTHER" id="PTHR48080:SF2">
    <property type="entry name" value="D-GALACTONATE DEHYDRATASE"/>
    <property type="match status" value="1"/>
</dbReference>
<dbReference type="STRING" id="666510.ASAC_0927"/>
<keyword evidence="1" id="KW-0456">Lyase</keyword>
<dbReference type="Gene3D" id="3.20.20.120">
    <property type="entry name" value="Enolase-like C-terminal domain"/>
    <property type="match status" value="1"/>
</dbReference>
<sequence>MKELRITKVTSFTVQANFEWTFVRVYSGDLYGTGEAGPTPGASAIANTLGSVIVGEDTFKVNRILQKLRWATLYAGTSAYHIISAIDMAIYDLIGKYLNLPVYALLGGDRTEIPVYVDAHGGKGLEAMNSALMPVEPPWISQANVEKGRIKEPSPVHGRLTAEAWTSDYTPEAYASRARELKAEGWKAIKFDLDVPTPHSDPVRLRSGRLSQAEVQYLAALAEAVRDAVGYDVDIMFDLHWRYDLNTGIALCRALESVKPRWVEDPTPAVTTLTNLDELRMITSRCNVPIEVGENLYTYYQFKDLLGTGVSVWAPDPAKAGGITELRRIEELASLYDIEVSPHNIGSPIATMAAAHAASVSNTFGALEFHGHDLPFWNDLVKSKKRIIDASRSAIVLTDEPGLGVELDEEVAARLWPGFEL</sequence>
<dbReference type="KEGG" id="asc:ASAC_0927"/>
<dbReference type="GO" id="GO:0016829">
    <property type="term" value="F:lyase activity"/>
    <property type="evidence" value="ECO:0007669"/>
    <property type="project" value="UniProtKB-KW"/>
</dbReference>
<dbReference type="InterPro" id="IPR029065">
    <property type="entry name" value="Enolase_C-like"/>
</dbReference>
<accession>D9Q1Z5</accession>
<dbReference type="OrthoDB" id="42605at2157"/>
<dbReference type="RefSeq" id="WP_013266845.1">
    <property type="nucleotide sequence ID" value="NC_014374.1"/>
</dbReference>
<evidence type="ECO:0000313" key="4">
    <source>
        <dbReference type="Proteomes" id="UP000000346"/>
    </source>
</evidence>
<evidence type="ECO:0000313" key="3">
    <source>
        <dbReference type="EMBL" id="ADL19333.1"/>
    </source>
</evidence>
<dbReference type="InterPro" id="IPR036849">
    <property type="entry name" value="Enolase-like_C_sf"/>
</dbReference>
<dbReference type="HOGENOM" id="CLU_030273_3_2_2"/>
<name>D9Q1Z5_ACIS3</name>
<evidence type="ECO:0000256" key="1">
    <source>
        <dbReference type="ARBA" id="ARBA00023239"/>
    </source>
</evidence>
<dbReference type="eggNOG" id="arCOG01168">
    <property type="taxonomic scope" value="Archaea"/>
</dbReference>
<dbReference type="Proteomes" id="UP000000346">
    <property type="component" value="Chromosome"/>
</dbReference>
<dbReference type="SFLD" id="SFLDG00179">
    <property type="entry name" value="mandelate_racemase"/>
    <property type="match status" value="1"/>
</dbReference>
<proteinExistence type="predicted"/>
<dbReference type="Pfam" id="PF02746">
    <property type="entry name" value="MR_MLE_N"/>
    <property type="match status" value="1"/>
</dbReference>
<dbReference type="InParanoid" id="D9Q1Z5"/>